<dbReference type="Proteomes" id="UP000694523">
    <property type="component" value="Unplaced"/>
</dbReference>
<feature type="domain" description="Rhodanese" evidence="1">
    <location>
        <begin position="78"/>
        <end position="173"/>
    </location>
</feature>
<reference evidence="2" key="1">
    <citation type="submission" date="2025-08" db="UniProtKB">
        <authorList>
            <consortium name="Ensembl"/>
        </authorList>
    </citation>
    <scope>IDENTIFICATION</scope>
</reference>
<reference evidence="2" key="2">
    <citation type="submission" date="2025-09" db="UniProtKB">
        <authorList>
            <consortium name="Ensembl"/>
        </authorList>
    </citation>
    <scope>IDENTIFICATION</scope>
</reference>
<evidence type="ECO:0000259" key="1">
    <source>
        <dbReference type="PROSITE" id="PS50206"/>
    </source>
</evidence>
<dbReference type="InterPro" id="IPR036873">
    <property type="entry name" value="Rhodanese-like_dom_sf"/>
</dbReference>
<name>A0A8C6T2T4_9GOBI</name>
<dbReference type="Gene3D" id="3.40.250.10">
    <property type="entry name" value="Rhodanese-like domain"/>
    <property type="match status" value="1"/>
</dbReference>
<dbReference type="PROSITE" id="PS50206">
    <property type="entry name" value="RHODANESE_3"/>
    <property type="match status" value="1"/>
</dbReference>
<accession>A0A8C6T2T4</accession>
<dbReference type="PROSITE" id="PS00380">
    <property type="entry name" value="RHODANESE_1"/>
    <property type="match status" value="1"/>
</dbReference>
<dbReference type="GO" id="GO:0004792">
    <property type="term" value="F:thiosulfate-cyanide sulfurtransferase activity"/>
    <property type="evidence" value="ECO:0007669"/>
    <property type="project" value="InterPro"/>
</dbReference>
<dbReference type="PANTHER" id="PTHR44086">
    <property type="entry name" value="THIOSULFATE SULFURTRANSFERASE RDL2, MITOCHONDRIAL-RELATED"/>
    <property type="match status" value="1"/>
</dbReference>
<organism evidence="2 3">
    <name type="scientific">Neogobius melanostomus</name>
    <name type="common">round goby</name>
    <dbReference type="NCBI Taxonomy" id="47308"/>
    <lineage>
        <taxon>Eukaryota</taxon>
        <taxon>Metazoa</taxon>
        <taxon>Chordata</taxon>
        <taxon>Craniata</taxon>
        <taxon>Vertebrata</taxon>
        <taxon>Euteleostomi</taxon>
        <taxon>Actinopterygii</taxon>
        <taxon>Neopterygii</taxon>
        <taxon>Teleostei</taxon>
        <taxon>Neoteleostei</taxon>
        <taxon>Acanthomorphata</taxon>
        <taxon>Gobiaria</taxon>
        <taxon>Gobiiformes</taxon>
        <taxon>Gobioidei</taxon>
        <taxon>Gobiidae</taxon>
        <taxon>Benthophilinae</taxon>
        <taxon>Neogobiini</taxon>
        <taxon>Neogobius</taxon>
    </lineage>
</organism>
<dbReference type="AlphaFoldDB" id="A0A8C6T2T4"/>
<protein>
    <submittedName>
        <fullName evidence="2">Si:ch211-161h7.8</fullName>
    </submittedName>
</protein>
<proteinExistence type="predicted"/>
<dbReference type="Ensembl" id="ENSNMLT00000017384.1">
    <property type="protein sequence ID" value="ENSNMLP00000015468.1"/>
    <property type="gene ID" value="ENSNMLG00000010258.1"/>
</dbReference>
<dbReference type="Pfam" id="PF00581">
    <property type="entry name" value="Rhodanese"/>
    <property type="match status" value="1"/>
</dbReference>
<dbReference type="SUPFAM" id="SSF52821">
    <property type="entry name" value="Rhodanese/Cell cycle control phosphatase"/>
    <property type="match status" value="1"/>
</dbReference>
<sequence length="175" mass="19050">MKSVRGTVQTVALNIVVLTMLLTYALSRSFCKAFAEANSRSCSKLSPLYRAFATAPPTGCGENTDEVVTVQQLKSIMASNNFQLFDVRELTEYQAGHIPGAVNVPLGDLEVSLKLPTETFTQRFGVQAPLKEDDNIVFNCRSGVRSGQALGIARRLGFSKAKHLEGGYSAWENSN</sequence>
<dbReference type="SMART" id="SM00450">
    <property type="entry name" value="RHOD"/>
    <property type="match status" value="1"/>
</dbReference>
<dbReference type="PANTHER" id="PTHR44086:SF4">
    <property type="entry name" value="THIOSULFATE SULFURTRANSFERASE_RHODANESE-LIKE DOMAIN-CONTAINING PROTEIN 1-RELATED"/>
    <property type="match status" value="1"/>
</dbReference>
<dbReference type="InterPro" id="IPR001763">
    <property type="entry name" value="Rhodanese-like_dom"/>
</dbReference>
<keyword evidence="3" id="KW-1185">Reference proteome</keyword>
<dbReference type="InterPro" id="IPR001307">
    <property type="entry name" value="Thiosulphate_STrfase_CS"/>
</dbReference>
<evidence type="ECO:0000313" key="2">
    <source>
        <dbReference type="Ensembl" id="ENSNMLP00000015468.1"/>
    </source>
</evidence>
<evidence type="ECO:0000313" key="3">
    <source>
        <dbReference type="Proteomes" id="UP000694523"/>
    </source>
</evidence>